<feature type="region of interest" description="Disordered" evidence="1">
    <location>
        <begin position="399"/>
        <end position="476"/>
    </location>
</feature>
<feature type="transmembrane region" description="Helical" evidence="2">
    <location>
        <begin position="215"/>
        <end position="236"/>
    </location>
</feature>
<feature type="transmembrane region" description="Helical" evidence="2">
    <location>
        <begin position="174"/>
        <end position="195"/>
    </location>
</feature>
<feature type="transmembrane region" description="Helical" evidence="2">
    <location>
        <begin position="50"/>
        <end position="73"/>
    </location>
</feature>
<proteinExistence type="predicted"/>
<feature type="compositionally biased region" description="Low complexity" evidence="1">
    <location>
        <begin position="646"/>
        <end position="663"/>
    </location>
</feature>
<feature type="compositionally biased region" description="Low complexity" evidence="1">
    <location>
        <begin position="513"/>
        <end position="524"/>
    </location>
</feature>
<dbReference type="OrthoDB" id="5368516at2759"/>
<keyword evidence="2" id="KW-1133">Transmembrane helix</keyword>
<reference evidence="3" key="1">
    <citation type="journal article" date="2020" name="Stud. Mycol.">
        <title>101 Dothideomycetes genomes: a test case for predicting lifestyles and emergence of pathogens.</title>
        <authorList>
            <person name="Haridas S."/>
            <person name="Albert R."/>
            <person name="Binder M."/>
            <person name="Bloem J."/>
            <person name="Labutti K."/>
            <person name="Salamov A."/>
            <person name="Andreopoulos B."/>
            <person name="Baker S."/>
            <person name="Barry K."/>
            <person name="Bills G."/>
            <person name="Bluhm B."/>
            <person name="Cannon C."/>
            <person name="Castanera R."/>
            <person name="Culley D."/>
            <person name="Daum C."/>
            <person name="Ezra D."/>
            <person name="Gonzalez J."/>
            <person name="Henrissat B."/>
            <person name="Kuo A."/>
            <person name="Liang C."/>
            <person name="Lipzen A."/>
            <person name="Lutzoni F."/>
            <person name="Magnuson J."/>
            <person name="Mondo S."/>
            <person name="Nolan M."/>
            <person name="Ohm R."/>
            <person name="Pangilinan J."/>
            <person name="Park H.-J."/>
            <person name="Ramirez L."/>
            <person name="Alfaro M."/>
            <person name="Sun H."/>
            <person name="Tritt A."/>
            <person name="Yoshinaga Y."/>
            <person name="Zwiers L.-H."/>
            <person name="Turgeon B."/>
            <person name="Goodwin S."/>
            <person name="Spatafora J."/>
            <person name="Crous P."/>
            <person name="Grigoriev I."/>
        </authorList>
    </citation>
    <scope>NUCLEOTIDE SEQUENCE</scope>
    <source>
        <strain evidence="3">Tuck. ex Michener</strain>
    </source>
</reference>
<feature type="region of interest" description="Disordered" evidence="1">
    <location>
        <begin position="501"/>
        <end position="564"/>
    </location>
</feature>
<feature type="transmembrane region" description="Helical" evidence="2">
    <location>
        <begin position="256"/>
        <end position="276"/>
    </location>
</feature>
<name>A0A6A6HJI4_VIRVR</name>
<gene>
    <name evidence="3" type="ORF">EV356DRAFT_529297</name>
</gene>
<evidence type="ECO:0000256" key="1">
    <source>
        <dbReference type="SAM" id="MobiDB-lite"/>
    </source>
</evidence>
<accession>A0A6A6HJI4</accession>
<dbReference type="AlphaFoldDB" id="A0A6A6HJI4"/>
<organism evidence="3 4">
    <name type="scientific">Viridothelium virens</name>
    <name type="common">Speckled blister lichen</name>
    <name type="synonym">Trypethelium virens</name>
    <dbReference type="NCBI Taxonomy" id="1048519"/>
    <lineage>
        <taxon>Eukaryota</taxon>
        <taxon>Fungi</taxon>
        <taxon>Dikarya</taxon>
        <taxon>Ascomycota</taxon>
        <taxon>Pezizomycotina</taxon>
        <taxon>Dothideomycetes</taxon>
        <taxon>Dothideomycetes incertae sedis</taxon>
        <taxon>Trypetheliales</taxon>
        <taxon>Trypetheliaceae</taxon>
        <taxon>Viridothelium</taxon>
    </lineage>
</organism>
<feature type="region of interest" description="Disordered" evidence="1">
    <location>
        <begin position="620"/>
        <end position="673"/>
    </location>
</feature>
<dbReference type="Proteomes" id="UP000800092">
    <property type="component" value="Unassembled WGS sequence"/>
</dbReference>
<feature type="compositionally biased region" description="Polar residues" evidence="1">
    <location>
        <begin position="664"/>
        <end position="673"/>
    </location>
</feature>
<keyword evidence="2" id="KW-0472">Membrane</keyword>
<protein>
    <submittedName>
        <fullName evidence="3">Uncharacterized protein</fullName>
    </submittedName>
</protein>
<feature type="transmembrane region" description="Helical" evidence="2">
    <location>
        <begin position="94"/>
        <end position="117"/>
    </location>
</feature>
<keyword evidence="2" id="KW-0812">Transmembrane</keyword>
<sequence>MEIWTRTPFHRFGGSGNATMDATSSPTSDSKTDQIIAELLLNNFQTIRTAHLVLSSFSIAASVVVILSIFNDARKAAKFDVTLRPRKFRFFTKVHPAEVLALVLSVAILLQQIAFLAVQASGMGSILVQGCVRTSQVVWPAIFLTPYTVLAFSLETAVRSLMRTKFAPRGKWNYYLILGFAATLTIATWALSAVRSTHNACFASLPWWVGDEKKAAIVLLSLLIAVFMGLAFIIWLGLSRTVKIEPQERISASRDFCYLLLGAVLLSMILPFYVQLNSRISLNHFTSSMVAGVALTLTGLVNGFLHLILRANAARMAIKPIQTPWQSKRSFRLFGPNDLETCMNISGPLALINPKDEDLESAYGEKGFELDADATMRPELAQLDSDELHEALTNEINKSWPLIRSQQSAPPTPPPKASSHQRNGSYSLFPTAASADAGVRPVSTPSDNEEPNSLLPPRPFFSRRHKRESSAGSSATVQIGLRLSLASSSAAFPRIHSIANALTSPKSPKSPRSPRSLTPRSPMSPGNPSPLKHEVSHDSTSTIAPLPNSFFTRPKRTTSLQQPPPHIVTQIKNIDPMPAEPTPVLLTSRRYLDNVRTSGNGGSPSAPVPSIGAVLQPEVSNGLRQNPPTPMSAVRPGAKERSPVWSPLMSPLRSPRSPLRSLSNKPNGNNNWI</sequence>
<dbReference type="EMBL" id="ML991776">
    <property type="protein sequence ID" value="KAF2238304.1"/>
    <property type="molecule type" value="Genomic_DNA"/>
</dbReference>
<feature type="transmembrane region" description="Helical" evidence="2">
    <location>
        <begin position="288"/>
        <end position="309"/>
    </location>
</feature>
<evidence type="ECO:0000313" key="3">
    <source>
        <dbReference type="EMBL" id="KAF2238304.1"/>
    </source>
</evidence>
<evidence type="ECO:0000313" key="4">
    <source>
        <dbReference type="Proteomes" id="UP000800092"/>
    </source>
</evidence>
<feature type="transmembrane region" description="Helical" evidence="2">
    <location>
        <begin position="137"/>
        <end position="154"/>
    </location>
</feature>
<evidence type="ECO:0000256" key="2">
    <source>
        <dbReference type="SAM" id="Phobius"/>
    </source>
</evidence>
<keyword evidence="4" id="KW-1185">Reference proteome</keyword>